<dbReference type="InterPro" id="IPR038380">
    <property type="entry name" value="Ribosomal_bS21_sf"/>
</dbReference>
<dbReference type="PANTHER" id="PTHR21109">
    <property type="entry name" value="MITOCHONDRIAL 28S RIBOSOMAL PROTEIN S21"/>
    <property type="match status" value="1"/>
</dbReference>
<sequence>MAAPSVAASLRISLWPSGAKTAPPPPRRQLLLRPPSLRLSLSQNVGEGGGLRSRWWGLAQGPGGGPLPVVMAASGGNYNVQVVVGEDEPEQEVVRRFRGAVLRAGIIQECKRRRFFEDKQAERKRRVRESAKRNRRRRPRSRSVSSVDKKQDGSADDEGEEDNWELPGGEIPS</sequence>
<evidence type="ECO:0000256" key="1">
    <source>
        <dbReference type="ARBA" id="ARBA00006640"/>
    </source>
</evidence>
<evidence type="ECO:0000313" key="5">
    <source>
        <dbReference type="EMBL" id="JAT52292.1"/>
    </source>
</evidence>
<dbReference type="InterPro" id="IPR001911">
    <property type="entry name" value="Ribosomal_bS21"/>
</dbReference>
<protein>
    <submittedName>
        <fullName evidence="5">30S ribosomal protein S21</fullName>
    </submittedName>
</protein>
<gene>
    <name evidence="5" type="primary">rpsU_5</name>
    <name evidence="5" type="ORF">g.28594</name>
</gene>
<dbReference type="Gene3D" id="1.20.5.1150">
    <property type="entry name" value="Ribosomal protein S8"/>
    <property type="match status" value="1"/>
</dbReference>
<evidence type="ECO:0000256" key="3">
    <source>
        <dbReference type="ARBA" id="ARBA00023274"/>
    </source>
</evidence>
<proteinExistence type="inferred from homology"/>
<organism evidence="5">
    <name type="scientific">Anthurium amnicola</name>
    <dbReference type="NCBI Taxonomy" id="1678845"/>
    <lineage>
        <taxon>Eukaryota</taxon>
        <taxon>Viridiplantae</taxon>
        <taxon>Streptophyta</taxon>
        <taxon>Embryophyta</taxon>
        <taxon>Tracheophyta</taxon>
        <taxon>Spermatophyta</taxon>
        <taxon>Magnoliopsida</taxon>
        <taxon>Liliopsida</taxon>
        <taxon>Araceae</taxon>
        <taxon>Pothoideae</taxon>
        <taxon>Potheae</taxon>
        <taxon>Anthurium</taxon>
    </lineage>
</organism>
<dbReference type="PRINTS" id="PR00976">
    <property type="entry name" value="RIBOSOMALS21"/>
</dbReference>
<name>A0A1D1YCC9_9ARAE</name>
<reference evidence="5" key="1">
    <citation type="submission" date="2015-07" db="EMBL/GenBank/DDBJ databases">
        <title>Transcriptome Assembly of Anthurium amnicola.</title>
        <authorList>
            <person name="Suzuki J."/>
        </authorList>
    </citation>
    <scope>NUCLEOTIDE SEQUENCE</scope>
</reference>
<evidence type="ECO:0000256" key="4">
    <source>
        <dbReference type="SAM" id="MobiDB-lite"/>
    </source>
</evidence>
<accession>A0A1D1YCC9</accession>
<dbReference type="HAMAP" id="MF_00358">
    <property type="entry name" value="Ribosomal_bS21"/>
    <property type="match status" value="1"/>
</dbReference>
<dbReference type="Pfam" id="PF01165">
    <property type="entry name" value="Ribosomal_S21"/>
    <property type="match status" value="1"/>
</dbReference>
<keyword evidence="2 5" id="KW-0689">Ribosomal protein</keyword>
<feature type="compositionally biased region" description="Acidic residues" evidence="4">
    <location>
        <begin position="154"/>
        <end position="164"/>
    </location>
</feature>
<comment type="similarity">
    <text evidence="1">Belongs to the bacterial ribosomal protein bS21 family.</text>
</comment>
<keyword evidence="3" id="KW-0687">Ribonucleoprotein</keyword>
<dbReference type="AlphaFoldDB" id="A0A1D1YCC9"/>
<dbReference type="EMBL" id="GDJX01015644">
    <property type="protein sequence ID" value="JAT52292.1"/>
    <property type="molecule type" value="Transcribed_RNA"/>
</dbReference>
<dbReference type="GO" id="GO:0005840">
    <property type="term" value="C:ribosome"/>
    <property type="evidence" value="ECO:0007669"/>
    <property type="project" value="UniProtKB-KW"/>
</dbReference>
<feature type="region of interest" description="Disordered" evidence="4">
    <location>
        <begin position="119"/>
        <end position="173"/>
    </location>
</feature>
<dbReference type="GO" id="GO:1990904">
    <property type="term" value="C:ribonucleoprotein complex"/>
    <property type="evidence" value="ECO:0007669"/>
    <property type="project" value="UniProtKB-KW"/>
</dbReference>
<feature type="compositionally biased region" description="Basic residues" evidence="4">
    <location>
        <begin position="122"/>
        <end position="141"/>
    </location>
</feature>
<dbReference type="GO" id="GO:0003735">
    <property type="term" value="F:structural constituent of ribosome"/>
    <property type="evidence" value="ECO:0007669"/>
    <property type="project" value="InterPro"/>
</dbReference>
<dbReference type="GO" id="GO:0006412">
    <property type="term" value="P:translation"/>
    <property type="evidence" value="ECO:0007669"/>
    <property type="project" value="InterPro"/>
</dbReference>
<dbReference type="PANTHER" id="PTHR21109:SF0">
    <property type="entry name" value="SMALL RIBOSOMAL SUBUNIT PROTEIN BS21M"/>
    <property type="match status" value="1"/>
</dbReference>
<dbReference type="NCBIfam" id="TIGR00030">
    <property type="entry name" value="S21p"/>
    <property type="match status" value="1"/>
</dbReference>
<evidence type="ECO:0000256" key="2">
    <source>
        <dbReference type="ARBA" id="ARBA00022980"/>
    </source>
</evidence>